<evidence type="ECO:0000256" key="9">
    <source>
        <dbReference type="ARBA" id="ARBA00069369"/>
    </source>
</evidence>
<evidence type="ECO:0000256" key="8">
    <source>
        <dbReference type="ARBA" id="ARBA00062854"/>
    </source>
</evidence>
<dbReference type="Gene3D" id="2.10.90.10">
    <property type="entry name" value="Cystine-knot cytokines"/>
    <property type="match status" value="1"/>
</dbReference>
<proteinExistence type="inferred from homology"/>
<evidence type="ECO:0000256" key="6">
    <source>
        <dbReference type="ARBA" id="ARBA00023157"/>
    </source>
</evidence>
<comment type="similarity">
    <text evidence="2">Belongs to the TGF-beta family. GDNF subfamily.</text>
</comment>
<evidence type="ECO:0000313" key="14">
    <source>
        <dbReference type="Proteomes" id="UP001501920"/>
    </source>
</evidence>
<dbReference type="Pfam" id="PF00019">
    <property type="entry name" value="TGF_beta"/>
    <property type="match status" value="1"/>
</dbReference>
<dbReference type="GO" id="GO:0007399">
    <property type="term" value="P:nervous system development"/>
    <property type="evidence" value="ECO:0007669"/>
    <property type="project" value="UniProtKB-ARBA"/>
</dbReference>
<dbReference type="Ensembl" id="ENSPNAT00000026376.2">
    <property type="protein sequence ID" value="ENSPNAP00000017545.1"/>
    <property type="gene ID" value="ENSPNAG00000023812.2"/>
</dbReference>
<dbReference type="OrthoDB" id="9936891at2759"/>
<feature type="region of interest" description="Disordered" evidence="11">
    <location>
        <begin position="40"/>
        <end position="70"/>
    </location>
</feature>
<dbReference type="InterPro" id="IPR043401">
    <property type="entry name" value="GDNF_fam"/>
</dbReference>
<evidence type="ECO:0000256" key="3">
    <source>
        <dbReference type="ARBA" id="ARBA00022525"/>
    </source>
</evidence>
<dbReference type="FunFam" id="2.10.90.10:FF:000037">
    <property type="entry name" value="neurturin"/>
    <property type="match status" value="1"/>
</dbReference>
<evidence type="ECO:0000256" key="1">
    <source>
        <dbReference type="ARBA" id="ARBA00004613"/>
    </source>
</evidence>
<sequence>MKLWKCAAIALTLCGAALSVFLSRILLPLKAPVPLHFERSSFSSSSSSPPPLPSTASPASSMSSNSSSSWTGRKFRRVRSANGANSVISEFINMFQSFTEGELKQIIAALVERKAQRDAKQGKRTKRAKNGSKVCSLQEEEVTVSQLGLGYISDETVLFRYCSGRCEASRRNYDMTLAILKRNSKLIKEDLKKAKHRPCCRPTAYDKNISFLDNQSRYHTIHEVSARKCGCV</sequence>
<reference evidence="13 14" key="1">
    <citation type="submission" date="2020-10" db="EMBL/GenBank/DDBJ databases">
        <title>Pygocentrus nattereri (red-bellied piranha) genome, fPygNat1, primary haplotype.</title>
        <authorList>
            <person name="Myers G."/>
            <person name="Meyer A."/>
            <person name="Karagic N."/>
            <person name="Pippel M."/>
            <person name="Winkler S."/>
            <person name="Tracey A."/>
            <person name="Wood J."/>
            <person name="Formenti G."/>
            <person name="Howe K."/>
            <person name="Fedrigo O."/>
            <person name="Jarvis E.D."/>
        </authorList>
    </citation>
    <scope>NUCLEOTIDE SEQUENCE [LARGE SCALE GENOMIC DNA]</scope>
</reference>
<dbReference type="GO" id="GO:0035860">
    <property type="term" value="P:glial cell-derived neurotrophic factor receptor signaling pathway"/>
    <property type="evidence" value="ECO:0007669"/>
    <property type="project" value="UniProtKB-ARBA"/>
</dbReference>
<keyword evidence="6" id="KW-1015">Disulfide bond</keyword>
<dbReference type="RefSeq" id="XP_017569739.1">
    <property type="nucleotide sequence ID" value="XM_017714250.2"/>
</dbReference>
<comment type="function">
    <text evidence="7">Growth factor that supports the survival of sympathetic neurons in culture. May regulate the development and maintenance of the CNS. Involved in the development of the neural crest. Might control the size of non-neuronal cell population such as haemopoietic cells. Acts by binding to its coreceptor, GFRA2, leading to autophosphorylation and activation of the RET receptor. Heparan sulfate-binding is required for signaling.</text>
</comment>
<dbReference type="InterPro" id="IPR029034">
    <property type="entry name" value="Cystine-knot_cytokine"/>
</dbReference>
<dbReference type="CDD" id="cd19383">
    <property type="entry name" value="TGF_beta_Neurturin"/>
    <property type="match status" value="1"/>
</dbReference>
<dbReference type="GO" id="GO:0008083">
    <property type="term" value="F:growth factor activity"/>
    <property type="evidence" value="ECO:0007669"/>
    <property type="project" value="UniProtKB-KW"/>
</dbReference>
<keyword evidence="3" id="KW-0964">Secreted</keyword>
<evidence type="ECO:0000256" key="5">
    <source>
        <dbReference type="ARBA" id="ARBA00023030"/>
    </source>
</evidence>
<dbReference type="GO" id="GO:0005576">
    <property type="term" value="C:extracellular region"/>
    <property type="evidence" value="ECO:0007669"/>
    <property type="project" value="UniProtKB-SubCell"/>
</dbReference>
<feature type="compositionally biased region" description="Low complexity" evidence="11">
    <location>
        <begin position="54"/>
        <end position="69"/>
    </location>
</feature>
<evidence type="ECO:0000313" key="13">
    <source>
        <dbReference type="Ensembl" id="ENSPNAP00000017545.1"/>
    </source>
</evidence>
<name>A0A3B4D1V3_PYGNA</name>
<dbReference type="InterPro" id="IPR001839">
    <property type="entry name" value="TGF-b_C"/>
</dbReference>
<dbReference type="STRING" id="42514.ENSPNAP00000017545"/>
<keyword evidence="4" id="KW-0732">Signal</keyword>
<organism evidence="13 14">
    <name type="scientific">Pygocentrus nattereri</name>
    <name type="common">Red-bellied piranha</name>
    <dbReference type="NCBI Taxonomy" id="42514"/>
    <lineage>
        <taxon>Eukaryota</taxon>
        <taxon>Metazoa</taxon>
        <taxon>Chordata</taxon>
        <taxon>Craniata</taxon>
        <taxon>Vertebrata</taxon>
        <taxon>Euteleostomi</taxon>
        <taxon>Actinopterygii</taxon>
        <taxon>Neopterygii</taxon>
        <taxon>Teleostei</taxon>
        <taxon>Ostariophysi</taxon>
        <taxon>Characiformes</taxon>
        <taxon>Characoidei</taxon>
        <taxon>Pygocentrus</taxon>
    </lineage>
</organism>
<protein>
    <recommendedName>
        <fullName evidence="9">Neurturin</fullName>
    </recommendedName>
</protein>
<gene>
    <name evidence="13" type="primary">NRTN</name>
</gene>
<keyword evidence="5 10" id="KW-0339">Growth factor</keyword>
<keyword evidence="14" id="KW-1185">Reference proteome</keyword>
<comment type="subcellular location">
    <subcellularLocation>
        <location evidence="1">Secreted</location>
    </subcellularLocation>
</comment>
<evidence type="ECO:0000259" key="12">
    <source>
        <dbReference type="PROSITE" id="PS51362"/>
    </source>
</evidence>
<dbReference type="PANTHER" id="PTHR12173:SF3">
    <property type="entry name" value="NEURTURIN"/>
    <property type="match status" value="1"/>
</dbReference>
<dbReference type="GO" id="GO:0030116">
    <property type="term" value="F:glial cell-derived neurotrophic factor receptor binding"/>
    <property type="evidence" value="ECO:0007669"/>
    <property type="project" value="InterPro"/>
</dbReference>
<reference evidence="13" key="3">
    <citation type="submission" date="2025-09" db="UniProtKB">
        <authorList>
            <consortium name="Ensembl"/>
        </authorList>
    </citation>
    <scope>IDENTIFICATION</scope>
</reference>
<feature type="domain" description="TGF-beta family profile" evidence="12">
    <location>
        <begin position="124"/>
        <end position="232"/>
    </location>
</feature>
<evidence type="ECO:0000256" key="4">
    <source>
        <dbReference type="ARBA" id="ARBA00022729"/>
    </source>
</evidence>
<dbReference type="SUPFAM" id="SSF57501">
    <property type="entry name" value="Cystine-knot cytokines"/>
    <property type="match status" value="1"/>
</dbReference>
<dbReference type="Proteomes" id="UP001501920">
    <property type="component" value="Chromosome 15"/>
</dbReference>
<accession>A0A3B4D1V3</accession>
<comment type="subunit">
    <text evidence="8">Homodimer; disulfide-linked. Interacts with GFRA2 coreceptor and RET: forms a 2:2:2 ternary complex composed of NRTN ligand, GFRA2 and RET receptor. Also forms a 4:4:4 tetrameric complex composed of 4 copies of NRTN ligand, GFRA2 and RET receptor, which prevents endocytosis of RET.</text>
</comment>
<evidence type="ECO:0000256" key="10">
    <source>
        <dbReference type="RuleBase" id="RU000354"/>
    </source>
</evidence>
<dbReference type="GeneTree" id="ENSGT00950000182993"/>
<dbReference type="CTD" id="4902"/>
<evidence type="ECO:0000256" key="2">
    <source>
        <dbReference type="ARBA" id="ARBA00009832"/>
    </source>
</evidence>
<dbReference type="AlphaFoldDB" id="A0A3B4D1V3"/>
<evidence type="ECO:0000256" key="11">
    <source>
        <dbReference type="SAM" id="MobiDB-lite"/>
    </source>
</evidence>
<dbReference type="GO" id="GO:0030971">
    <property type="term" value="F:receptor tyrosine kinase binding"/>
    <property type="evidence" value="ECO:0007669"/>
    <property type="project" value="InterPro"/>
</dbReference>
<evidence type="ECO:0000256" key="7">
    <source>
        <dbReference type="ARBA" id="ARBA00055869"/>
    </source>
</evidence>
<dbReference type="PANTHER" id="PTHR12173">
    <property type="entry name" value="GDNF SUBFAMILY OF TGF-BETA FAMILY"/>
    <property type="match status" value="1"/>
</dbReference>
<reference evidence="13" key="2">
    <citation type="submission" date="2025-08" db="UniProtKB">
        <authorList>
            <consortium name="Ensembl"/>
        </authorList>
    </citation>
    <scope>IDENTIFICATION</scope>
</reference>
<dbReference type="OMA" id="YHTIHEV"/>
<dbReference type="GeneID" id="108437264"/>
<dbReference type="PROSITE" id="PS51362">
    <property type="entry name" value="TGF_BETA_2"/>
    <property type="match status" value="1"/>
</dbReference>
<dbReference type="SMART" id="SM00204">
    <property type="entry name" value="TGFB"/>
    <property type="match status" value="1"/>
</dbReference>